<protein>
    <submittedName>
        <fullName evidence="10">Glycosyltransferase family 39 protein</fullName>
    </submittedName>
</protein>
<evidence type="ECO:0000256" key="3">
    <source>
        <dbReference type="ARBA" id="ARBA00022676"/>
    </source>
</evidence>
<keyword evidence="6 8" id="KW-1133">Transmembrane helix</keyword>
<dbReference type="PANTHER" id="PTHR33908">
    <property type="entry name" value="MANNOSYLTRANSFERASE YKCB-RELATED"/>
    <property type="match status" value="1"/>
</dbReference>
<feature type="transmembrane region" description="Helical" evidence="8">
    <location>
        <begin position="107"/>
        <end position="135"/>
    </location>
</feature>
<keyword evidence="4" id="KW-0808">Transferase</keyword>
<dbReference type="Proteomes" id="UP000636505">
    <property type="component" value="Unassembled WGS sequence"/>
</dbReference>
<feature type="domain" description="Glycosyltransferase RgtA/B/C/D-like" evidence="9">
    <location>
        <begin position="98"/>
        <end position="255"/>
    </location>
</feature>
<name>A0A8J7DMG8_9CYAN</name>
<evidence type="ECO:0000256" key="8">
    <source>
        <dbReference type="SAM" id="Phobius"/>
    </source>
</evidence>
<comment type="caution">
    <text evidence="10">The sequence shown here is derived from an EMBL/GenBank/DDBJ whole genome shotgun (WGS) entry which is preliminary data.</text>
</comment>
<evidence type="ECO:0000256" key="7">
    <source>
        <dbReference type="ARBA" id="ARBA00023136"/>
    </source>
</evidence>
<feature type="transmembrane region" description="Helical" evidence="8">
    <location>
        <begin position="239"/>
        <end position="259"/>
    </location>
</feature>
<organism evidence="10 11">
    <name type="scientific">Vasconcelosia minhoensis LEGE 07310</name>
    <dbReference type="NCBI Taxonomy" id="915328"/>
    <lineage>
        <taxon>Bacteria</taxon>
        <taxon>Bacillati</taxon>
        <taxon>Cyanobacteriota</taxon>
        <taxon>Cyanophyceae</taxon>
        <taxon>Nodosilineales</taxon>
        <taxon>Cymatolegaceae</taxon>
        <taxon>Vasconcelosia</taxon>
        <taxon>Vasconcelosia minhoensis</taxon>
    </lineage>
</organism>
<gene>
    <name evidence="10" type="ORF">IQ241_15645</name>
</gene>
<feature type="transmembrane region" description="Helical" evidence="8">
    <location>
        <begin position="397"/>
        <end position="415"/>
    </location>
</feature>
<evidence type="ECO:0000256" key="2">
    <source>
        <dbReference type="ARBA" id="ARBA00022475"/>
    </source>
</evidence>
<evidence type="ECO:0000259" key="9">
    <source>
        <dbReference type="Pfam" id="PF13231"/>
    </source>
</evidence>
<sequence length="543" mass="60012">MLKKYRSGIGIEGWLLVAVAISVLLRVVYVGARELWYDEVLSLLLSTGQRLQYENPPNVPVPLARYAALLHLPTFSSPIDAIKTVKPLLQGLVGREPHPPLFFLSQYVWLFISGTSEAALRSLNALLGIGSLLGAYGMGRALLEHRGGLVMAALLGLNPFFWFHSLNLRMYGPTVLWVTLSGWAMLSLCYHPPRRWSRQVLSSLLLIGSVTAGLLTYYLFAYWVLALMLLVLVCDRRRWWQHGLRLAVAGLLAMPWYAWGLPQQLRNADFERFGEDLSGIETVLIHTQGVIEAIGINLLVGDWASGLSRPWLIAAGLIAIAGLVWMAAHLAARREQRLVPVLILGLVPISIALAADVVSGKFTLSWGEGRSVIFILPGLLLWMTLWLLRGSRQQRTAIAAVLIFYLAVTGADAVGRGRQMFHQVAAQVNSDSTLVVLNSKAWGHVLRLAYYLPVEAKIDLLATNPAALPDSLPSALTTAAYDRILWLEAANPLWQAPETAAEAAQIRQSVDQLLTDQYRLQSQSTLTGTMLLDRFSLSTYDRP</sequence>
<feature type="transmembrane region" description="Helical" evidence="8">
    <location>
        <begin position="338"/>
        <end position="359"/>
    </location>
</feature>
<evidence type="ECO:0000256" key="5">
    <source>
        <dbReference type="ARBA" id="ARBA00022692"/>
    </source>
</evidence>
<dbReference type="AlphaFoldDB" id="A0A8J7DMG8"/>
<dbReference type="PANTHER" id="PTHR33908:SF11">
    <property type="entry name" value="MEMBRANE PROTEIN"/>
    <property type="match status" value="1"/>
</dbReference>
<dbReference type="InterPro" id="IPR050297">
    <property type="entry name" value="LipidA_mod_glycosyltrf_83"/>
</dbReference>
<dbReference type="EMBL" id="JADEXG010000038">
    <property type="protein sequence ID" value="MBE9078711.1"/>
    <property type="molecule type" value="Genomic_DNA"/>
</dbReference>
<dbReference type="InterPro" id="IPR038731">
    <property type="entry name" value="RgtA/B/C-like"/>
</dbReference>
<evidence type="ECO:0000313" key="10">
    <source>
        <dbReference type="EMBL" id="MBE9078711.1"/>
    </source>
</evidence>
<keyword evidence="7 8" id="KW-0472">Membrane</keyword>
<comment type="subcellular location">
    <subcellularLocation>
        <location evidence="1">Cell membrane</location>
        <topology evidence="1">Multi-pass membrane protein</topology>
    </subcellularLocation>
</comment>
<keyword evidence="2" id="KW-1003">Cell membrane</keyword>
<evidence type="ECO:0000256" key="1">
    <source>
        <dbReference type="ARBA" id="ARBA00004651"/>
    </source>
</evidence>
<evidence type="ECO:0000256" key="4">
    <source>
        <dbReference type="ARBA" id="ARBA00022679"/>
    </source>
</evidence>
<dbReference type="GO" id="GO:0005886">
    <property type="term" value="C:plasma membrane"/>
    <property type="evidence" value="ECO:0007669"/>
    <property type="project" value="UniProtKB-SubCell"/>
</dbReference>
<feature type="transmembrane region" description="Helical" evidence="8">
    <location>
        <begin position="147"/>
        <end position="164"/>
    </location>
</feature>
<feature type="transmembrane region" description="Helical" evidence="8">
    <location>
        <begin position="203"/>
        <end position="233"/>
    </location>
</feature>
<feature type="transmembrane region" description="Helical" evidence="8">
    <location>
        <begin position="371"/>
        <end position="388"/>
    </location>
</feature>
<dbReference type="GO" id="GO:0016763">
    <property type="term" value="F:pentosyltransferase activity"/>
    <property type="evidence" value="ECO:0007669"/>
    <property type="project" value="TreeGrafter"/>
</dbReference>
<keyword evidence="5 8" id="KW-0812">Transmembrane</keyword>
<keyword evidence="11" id="KW-1185">Reference proteome</keyword>
<evidence type="ECO:0000256" key="6">
    <source>
        <dbReference type="ARBA" id="ARBA00022989"/>
    </source>
</evidence>
<evidence type="ECO:0000313" key="11">
    <source>
        <dbReference type="Proteomes" id="UP000636505"/>
    </source>
</evidence>
<proteinExistence type="predicted"/>
<dbReference type="RefSeq" id="WP_193908837.1">
    <property type="nucleotide sequence ID" value="NZ_JADEXG010000038.1"/>
</dbReference>
<feature type="transmembrane region" description="Helical" evidence="8">
    <location>
        <begin position="311"/>
        <end position="331"/>
    </location>
</feature>
<dbReference type="Pfam" id="PF13231">
    <property type="entry name" value="PMT_2"/>
    <property type="match status" value="1"/>
</dbReference>
<accession>A0A8J7DMG8</accession>
<reference evidence="10" key="1">
    <citation type="submission" date="2020-10" db="EMBL/GenBank/DDBJ databases">
        <authorList>
            <person name="Castelo-Branco R."/>
            <person name="Eusebio N."/>
            <person name="Adriana R."/>
            <person name="Vieira A."/>
            <person name="Brugerolle De Fraissinette N."/>
            <person name="Rezende De Castro R."/>
            <person name="Schneider M.P."/>
            <person name="Vasconcelos V."/>
            <person name="Leao P.N."/>
        </authorList>
    </citation>
    <scope>NUCLEOTIDE SEQUENCE</scope>
    <source>
        <strain evidence="10">LEGE 07310</strain>
    </source>
</reference>
<dbReference type="GO" id="GO:0009103">
    <property type="term" value="P:lipopolysaccharide biosynthetic process"/>
    <property type="evidence" value="ECO:0007669"/>
    <property type="project" value="UniProtKB-ARBA"/>
</dbReference>
<feature type="transmembrane region" description="Helical" evidence="8">
    <location>
        <begin position="12"/>
        <end position="32"/>
    </location>
</feature>
<keyword evidence="3" id="KW-0328">Glycosyltransferase</keyword>